<comment type="similarity">
    <text evidence="2">Belongs to the TRAM family.</text>
</comment>
<reference evidence="10" key="1">
    <citation type="submission" date="2021-01" db="EMBL/GenBank/DDBJ databases">
        <authorList>
            <person name="Li R."/>
            <person name="Bekaert M."/>
        </authorList>
    </citation>
    <scope>NUCLEOTIDE SEQUENCE</scope>
    <source>
        <strain evidence="10">Farmed</strain>
    </source>
</reference>
<feature type="domain" description="TLC" evidence="9">
    <location>
        <begin position="76"/>
        <end position="275"/>
    </location>
</feature>
<dbReference type="Pfam" id="PF03798">
    <property type="entry name" value="TRAM_LAG1_CLN8"/>
    <property type="match status" value="1"/>
</dbReference>
<dbReference type="AlphaFoldDB" id="A0A812CA19"/>
<feature type="transmembrane region" description="Helical" evidence="8">
    <location>
        <begin position="243"/>
        <end position="265"/>
    </location>
</feature>
<feature type="transmembrane region" description="Helical" evidence="8">
    <location>
        <begin position="82"/>
        <end position="100"/>
    </location>
</feature>
<evidence type="ECO:0000256" key="3">
    <source>
        <dbReference type="ARBA" id="ARBA00022448"/>
    </source>
</evidence>
<evidence type="ECO:0000256" key="7">
    <source>
        <dbReference type="ARBA" id="ARBA00023136"/>
    </source>
</evidence>
<feature type="transmembrane region" description="Helical" evidence="8">
    <location>
        <begin position="39"/>
        <end position="61"/>
    </location>
</feature>
<evidence type="ECO:0000256" key="8">
    <source>
        <dbReference type="SAM" id="Phobius"/>
    </source>
</evidence>
<keyword evidence="7 8" id="KW-0472">Membrane</keyword>
<keyword evidence="6 8" id="KW-1133">Transmembrane helix</keyword>
<dbReference type="GO" id="GO:0005789">
    <property type="term" value="C:endoplasmic reticulum membrane"/>
    <property type="evidence" value="ECO:0007669"/>
    <property type="project" value="TreeGrafter"/>
</dbReference>
<dbReference type="PANTHER" id="PTHR12371:SF11">
    <property type="entry name" value="TRANSLOCATING CHAIN-ASSOCIATED MEMBRANE PROTEIN"/>
    <property type="match status" value="1"/>
</dbReference>
<dbReference type="GO" id="GO:0006616">
    <property type="term" value="P:SRP-dependent cotranslational protein targeting to membrane, translocation"/>
    <property type="evidence" value="ECO:0007669"/>
    <property type="project" value="InterPro"/>
</dbReference>
<dbReference type="SMART" id="SM00724">
    <property type="entry name" value="TLC"/>
    <property type="match status" value="1"/>
</dbReference>
<evidence type="ECO:0000256" key="2">
    <source>
        <dbReference type="ARBA" id="ARBA00005999"/>
    </source>
</evidence>
<evidence type="ECO:0000256" key="4">
    <source>
        <dbReference type="ARBA" id="ARBA00022692"/>
    </source>
</evidence>
<dbReference type="InterPro" id="IPR006634">
    <property type="entry name" value="TLC-dom"/>
</dbReference>
<comment type="subcellular location">
    <subcellularLocation>
        <location evidence="1">Membrane</location>
        <topology evidence="1">Multi-pass membrane protein</topology>
    </subcellularLocation>
</comment>
<keyword evidence="4 8" id="KW-0812">Transmembrane</keyword>
<evidence type="ECO:0000313" key="10">
    <source>
        <dbReference type="EMBL" id="CAE1261910.1"/>
    </source>
</evidence>
<dbReference type="GO" id="GO:0045048">
    <property type="term" value="P:protein insertion into ER membrane"/>
    <property type="evidence" value="ECO:0007669"/>
    <property type="project" value="TreeGrafter"/>
</dbReference>
<dbReference type="InterPro" id="IPR016447">
    <property type="entry name" value="Translocation_assoc_membrane"/>
</dbReference>
<evidence type="ECO:0000259" key="9">
    <source>
        <dbReference type="SMART" id="SM00724"/>
    </source>
</evidence>
<sequence>MFQVSSPIASLFVAMQHNVTVNGSDNMQFSYYTYGPKDTFAIFFYMLICVVIHAVIQEYVLDKINRKMHLSKLKHSKFNESGQLITFYAASIIWGADIIIREAYISNINALWEDYPHAEIAYWLHCFPELYFQKIKKEEIPARVLYTSLYLTTIITAYLLNFTRVALCMLVLHYTVDFVFHFARSMHFGEKQKFASNVFMVWNVLFVIVRFTIITLAFLTFWYGLEKTSQSSINFATGNFNTMLVRIICLSGVCLLQGWMMWKFINFHIVRIRERDVTASYRKSMSPKKKQAKIRDSNADFNHHNSATENGSVRSRGRGFFNIQSNLVYLSLSLSLSPPPPSCLLLPFPSPSPSCTNFLLLSNFLYLLAYTDHTF</sequence>
<keyword evidence="3" id="KW-0813">Transport</keyword>
<keyword evidence="5" id="KW-0653">Protein transport</keyword>
<gene>
    <name evidence="10" type="ORF">SPHA_32962</name>
</gene>
<dbReference type="EMBL" id="CAHIKZ030001375">
    <property type="protein sequence ID" value="CAE1261910.1"/>
    <property type="molecule type" value="Genomic_DNA"/>
</dbReference>
<protein>
    <submittedName>
        <fullName evidence="10">TRAM1</fullName>
    </submittedName>
</protein>
<dbReference type="OrthoDB" id="3053196at2759"/>
<feature type="transmembrane region" description="Helical" evidence="8">
    <location>
        <begin position="197"/>
        <end position="223"/>
    </location>
</feature>
<comment type="caution">
    <text evidence="10">The sequence shown here is derived from an EMBL/GenBank/DDBJ whole genome shotgun (WGS) entry which is preliminary data.</text>
</comment>
<organism evidence="10 11">
    <name type="scientific">Acanthosepion pharaonis</name>
    <name type="common">Pharaoh cuttlefish</name>
    <name type="synonym">Sepia pharaonis</name>
    <dbReference type="NCBI Taxonomy" id="158019"/>
    <lineage>
        <taxon>Eukaryota</taxon>
        <taxon>Metazoa</taxon>
        <taxon>Spiralia</taxon>
        <taxon>Lophotrochozoa</taxon>
        <taxon>Mollusca</taxon>
        <taxon>Cephalopoda</taxon>
        <taxon>Coleoidea</taxon>
        <taxon>Decapodiformes</taxon>
        <taxon>Sepiida</taxon>
        <taxon>Sepiina</taxon>
        <taxon>Sepiidae</taxon>
        <taxon>Acanthosepion</taxon>
    </lineage>
</organism>
<dbReference type="PANTHER" id="PTHR12371">
    <property type="entry name" value="TRANSLOCATION ASSOCIATED MEMBRANE PROTEIN"/>
    <property type="match status" value="1"/>
</dbReference>
<evidence type="ECO:0000256" key="6">
    <source>
        <dbReference type="ARBA" id="ARBA00022989"/>
    </source>
</evidence>
<evidence type="ECO:0000313" key="11">
    <source>
        <dbReference type="Proteomes" id="UP000597762"/>
    </source>
</evidence>
<proteinExistence type="inferred from homology"/>
<evidence type="ECO:0000256" key="1">
    <source>
        <dbReference type="ARBA" id="ARBA00004141"/>
    </source>
</evidence>
<name>A0A812CA19_ACAPH</name>
<evidence type="ECO:0000256" key="5">
    <source>
        <dbReference type="ARBA" id="ARBA00022927"/>
    </source>
</evidence>
<dbReference type="Proteomes" id="UP000597762">
    <property type="component" value="Unassembled WGS sequence"/>
</dbReference>
<feature type="transmembrane region" description="Helical" evidence="8">
    <location>
        <begin position="149"/>
        <end position="176"/>
    </location>
</feature>
<accession>A0A812CA19</accession>
<keyword evidence="11" id="KW-1185">Reference proteome</keyword>